<dbReference type="WBParaSite" id="EN70_8208">
    <property type="protein sequence ID" value="EN70_8208"/>
    <property type="gene ID" value="EN70_8208"/>
</dbReference>
<reference evidence="1 2" key="1">
    <citation type="submission" date="2012-04" db="EMBL/GenBank/DDBJ databases">
        <title>The Genome Sequence of Loa loa.</title>
        <authorList>
            <consortium name="The Broad Institute Genome Sequencing Platform"/>
            <consortium name="Broad Institute Genome Sequencing Center for Infectious Disease"/>
            <person name="Nutman T.B."/>
            <person name="Fink D.L."/>
            <person name="Russ C."/>
            <person name="Young S."/>
            <person name="Zeng Q."/>
            <person name="Gargeya S."/>
            <person name="Alvarado L."/>
            <person name="Berlin A."/>
            <person name="Chapman S.B."/>
            <person name="Chen Z."/>
            <person name="Freedman E."/>
            <person name="Gellesch M."/>
            <person name="Goldberg J."/>
            <person name="Griggs A."/>
            <person name="Gujja S."/>
            <person name="Heilman E.R."/>
            <person name="Heiman D."/>
            <person name="Howarth C."/>
            <person name="Mehta T."/>
            <person name="Neiman D."/>
            <person name="Pearson M."/>
            <person name="Roberts A."/>
            <person name="Saif S."/>
            <person name="Shea T."/>
            <person name="Shenoy N."/>
            <person name="Sisk P."/>
            <person name="Stolte C."/>
            <person name="Sykes S."/>
            <person name="White J."/>
            <person name="Yandava C."/>
            <person name="Haas B."/>
            <person name="Henn M.R."/>
            <person name="Nusbaum C."/>
            <person name="Birren B."/>
        </authorList>
    </citation>
    <scope>NUCLEOTIDE SEQUENCE [LARGE SCALE GENOMIC DNA]</scope>
</reference>
<name>A0A1I7W042_LOALO</name>
<dbReference type="CTD" id="9943598"/>
<dbReference type="RefSeq" id="XP_003141774.2">
    <property type="nucleotide sequence ID" value="XM_003141726.2"/>
</dbReference>
<reference evidence="3" key="2">
    <citation type="submission" date="2016-11" db="UniProtKB">
        <authorList>
            <consortium name="WormBaseParasite"/>
        </authorList>
    </citation>
    <scope>IDENTIFICATION</scope>
</reference>
<accession>A0A1S0U074</accession>
<evidence type="ECO:0000313" key="3">
    <source>
        <dbReference type="WBParaSite" id="EN70_8208"/>
    </source>
</evidence>
<keyword evidence="2" id="KW-1185">Reference proteome</keyword>
<protein>
    <submittedName>
        <fullName evidence="3">Ovule protein</fullName>
    </submittedName>
</protein>
<accession>A0A1I7W042</accession>
<dbReference type="OrthoDB" id="5826551at2759"/>
<proteinExistence type="predicted"/>
<dbReference type="EMBL" id="JH712144">
    <property type="protein sequence ID" value="EFO22299.2"/>
    <property type="molecule type" value="Genomic_DNA"/>
</dbReference>
<dbReference type="KEGG" id="loa:LOAG_06190"/>
<sequence>MDTLKSFNTRNILVDKKRRSQDNGSGIVASKRPKLEGDTMAVRSEMHCVTEQKNNHKSYTSALLPFPATQPTHTGYIVSATLLPSLSS</sequence>
<dbReference type="GeneID" id="9943598"/>
<gene>
    <name evidence="1 3" type="ORF">LOAG_06190</name>
</gene>
<dbReference type="AlphaFoldDB" id="A0A1I7W042"/>
<evidence type="ECO:0000313" key="2">
    <source>
        <dbReference type="Proteomes" id="UP000095285"/>
    </source>
</evidence>
<dbReference type="OMA" id="SERQCIT"/>
<dbReference type="Proteomes" id="UP000095285">
    <property type="component" value="Unassembled WGS sequence"/>
</dbReference>
<evidence type="ECO:0000313" key="1">
    <source>
        <dbReference type="EMBL" id="EFO22299.2"/>
    </source>
</evidence>
<organism evidence="2 3">
    <name type="scientific">Loa loa</name>
    <name type="common">Eye worm</name>
    <name type="synonym">Filaria loa</name>
    <dbReference type="NCBI Taxonomy" id="7209"/>
    <lineage>
        <taxon>Eukaryota</taxon>
        <taxon>Metazoa</taxon>
        <taxon>Ecdysozoa</taxon>
        <taxon>Nematoda</taxon>
        <taxon>Chromadorea</taxon>
        <taxon>Rhabditida</taxon>
        <taxon>Spirurina</taxon>
        <taxon>Spiruromorpha</taxon>
        <taxon>Filarioidea</taxon>
        <taxon>Onchocercidae</taxon>
        <taxon>Loa</taxon>
    </lineage>
</organism>